<evidence type="ECO:0000256" key="1">
    <source>
        <dbReference type="ARBA" id="ARBA00023002"/>
    </source>
</evidence>
<dbReference type="Gene3D" id="3.30.9.10">
    <property type="entry name" value="D-Amino Acid Oxidase, subunit A, domain 2"/>
    <property type="match status" value="1"/>
</dbReference>
<sequence length="395" mass="41925">MSKSYDVAVIGGGAIGTAVAFHLTRLGAGRVALFERQQIATGTTAQSSGLLRAHYSVPANMALAKASLEMFEGFGEMIGDEEASAGFIRCGYMIVAPKGESSQAVRGAIAHQAGIGIEARLIDKAEALELHPWLNLDDIDAIGYEPGAGFADPYLTASWFARAAKRAGADIRQGASVEGLLMDGNRVTGLKTSEGDVQAGAVVAAMNVWSHDLTRWTGVTLPMSITRHDVLAFEVDEPYTPRFPILKDLASPSLLYTRSTSGSQILVGTGDEGVETTSTETVDADIPLDWIVEQGEALAHRMPKFEEARFVTSWSGLYDTTPDWNPVLGPLPGIEGLNVAFGLSGHGFKLSPMIGRLLAQAALGLPTDQPLEPYRFSRFAEGQPLRGTYGAGAVS</sequence>
<dbReference type="InterPro" id="IPR006076">
    <property type="entry name" value="FAD-dep_OxRdtase"/>
</dbReference>
<dbReference type="GO" id="GO:0016491">
    <property type="term" value="F:oxidoreductase activity"/>
    <property type="evidence" value="ECO:0007669"/>
    <property type="project" value="UniProtKB-KW"/>
</dbReference>
<dbReference type="GO" id="GO:0005737">
    <property type="term" value="C:cytoplasm"/>
    <property type="evidence" value="ECO:0007669"/>
    <property type="project" value="TreeGrafter"/>
</dbReference>
<accession>A0A420WN30</accession>
<dbReference type="OrthoDB" id="9815989at2"/>
<evidence type="ECO:0000313" key="4">
    <source>
        <dbReference type="Proteomes" id="UP000277424"/>
    </source>
</evidence>
<proteinExistence type="predicted"/>
<dbReference type="AlphaFoldDB" id="A0A420WN30"/>
<evidence type="ECO:0000313" key="3">
    <source>
        <dbReference type="EMBL" id="RKQ72434.1"/>
    </source>
</evidence>
<dbReference type="RefSeq" id="WP_121216849.1">
    <property type="nucleotide sequence ID" value="NZ_RBIG01000001.1"/>
</dbReference>
<dbReference type="Gene3D" id="3.50.50.60">
    <property type="entry name" value="FAD/NAD(P)-binding domain"/>
    <property type="match status" value="1"/>
</dbReference>
<name>A0A420WN30_9PROT</name>
<evidence type="ECO:0000259" key="2">
    <source>
        <dbReference type="Pfam" id="PF01266"/>
    </source>
</evidence>
<dbReference type="PANTHER" id="PTHR13847:SF287">
    <property type="entry name" value="FAD-DEPENDENT OXIDOREDUCTASE DOMAIN-CONTAINING PROTEIN 1"/>
    <property type="match status" value="1"/>
</dbReference>
<gene>
    <name evidence="3" type="ORF">BCL74_0200</name>
</gene>
<feature type="domain" description="FAD dependent oxidoreductase" evidence="2">
    <location>
        <begin position="6"/>
        <end position="360"/>
    </location>
</feature>
<keyword evidence="1" id="KW-0560">Oxidoreductase</keyword>
<dbReference type="Proteomes" id="UP000277424">
    <property type="component" value="Unassembled WGS sequence"/>
</dbReference>
<dbReference type="EMBL" id="RBIG01000001">
    <property type="protein sequence ID" value="RKQ72434.1"/>
    <property type="molecule type" value="Genomic_DNA"/>
</dbReference>
<comment type="caution">
    <text evidence="3">The sequence shown here is derived from an EMBL/GenBank/DDBJ whole genome shotgun (WGS) entry which is preliminary data.</text>
</comment>
<dbReference type="PANTHER" id="PTHR13847">
    <property type="entry name" value="SARCOSINE DEHYDROGENASE-RELATED"/>
    <property type="match status" value="1"/>
</dbReference>
<reference evidence="3 4" key="1">
    <citation type="submission" date="2018-10" db="EMBL/GenBank/DDBJ databases">
        <title>Comparative analysis of microorganisms from saline springs in Andes Mountain Range, Colombia.</title>
        <authorList>
            <person name="Rubin E."/>
        </authorList>
    </citation>
    <scope>NUCLEOTIDE SEQUENCE [LARGE SCALE GENOMIC DNA]</scope>
    <source>
        <strain evidence="3 4">USBA 36</strain>
    </source>
</reference>
<organism evidence="3 4">
    <name type="scientific">Oceanibaculum indicum</name>
    <dbReference type="NCBI Taxonomy" id="526216"/>
    <lineage>
        <taxon>Bacteria</taxon>
        <taxon>Pseudomonadati</taxon>
        <taxon>Pseudomonadota</taxon>
        <taxon>Alphaproteobacteria</taxon>
        <taxon>Rhodospirillales</taxon>
        <taxon>Oceanibaculaceae</taxon>
        <taxon>Oceanibaculum</taxon>
    </lineage>
</organism>
<protein>
    <submittedName>
        <fullName evidence="3">Glycine/D-amino acid oxidase-like deaminating enzyme</fullName>
    </submittedName>
</protein>
<dbReference type="SUPFAM" id="SSF51905">
    <property type="entry name" value="FAD/NAD(P)-binding domain"/>
    <property type="match status" value="1"/>
</dbReference>
<dbReference type="Pfam" id="PF01266">
    <property type="entry name" value="DAO"/>
    <property type="match status" value="1"/>
</dbReference>
<dbReference type="InterPro" id="IPR036188">
    <property type="entry name" value="FAD/NAD-bd_sf"/>
</dbReference>